<feature type="compositionally biased region" description="Basic and acidic residues" evidence="1">
    <location>
        <begin position="530"/>
        <end position="548"/>
    </location>
</feature>
<comment type="caution">
    <text evidence="2">The sequence shown here is derived from an EMBL/GenBank/DDBJ whole genome shotgun (WGS) entry which is preliminary data.</text>
</comment>
<accession>A0A3N6UVC6</accession>
<feature type="region of interest" description="Disordered" evidence="1">
    <location>
        <begin position="530"/>
        <end position="549"/>
    </location>
</feature>
<sequence length="659" mass="73657">MKINSTPLSAMNAVQLKLASDAEVKGNIRTKRDLPDGYSVTGPGNNRTIQFPRVDASKLKFTQDPRGKEYKPLEKQLAGSIIRKQEWHATESDFTASYGTAYDARESILSWGLAAADIHDTDNLPTDWYKDQQVIDNLKSRVQEQYSAPRQHPVYNARGNSLVPSLPVEAGRDFYNSQLGNGKEYKTNTWPVPGLETKPLGQYSDRDKVQALKYFSQQPLQQESNEASNSDRYMKAIGLLLAFDGLAADVGALGEIFAEGEIKSELEEEVAGNSRVKTSASRTSERPGQIAILPEYSGSEINRLRPSQSGNISQYALRDGETLIQQSRVGTNGIHQIKNGAGEDRWLLRYKDSTGESKVYEINQNFRTDSQQANIIDPATRKEVLNVSYNNGEWRQTRLPGGMYPGRPMNQAPGKTYPDPRQDLPQHPLDLSMTRQQEPVRPAPVDIEPRPGPSSETGRPVSESGRSSSRSSVSGSNAGSSGVAYSPYQDIEPPENPLRDSINLPQGSYLNNRGYIERNNFDTLYRVEKKERTERRGDPQDIGFRDSMHFGGVKKMTSGPSLIVSRSQKGAEEYGAAEFGWGEFHLYKINAQGIPGVSLNENIEHNENFMELSNSYPTGTIGDLRRQNRLREFGENAYNFDEVHLENKNLSNDRVVKMY</sequence>
<keyword evidence="3" id="KW-1185">Reference proteome</keyword>
<reference evidence="2 3" key="1">
    <citation type="submission" date="2018-10" db="EMBL/GenBank/DDBJ databases">
        <title>Draft genome sequence for the type isolate of Erwinia psidii, agent causal of bacterial blight in guava (Psidium guajava) and wilt and die-back of Eucalyptus spp.</title>
        <authorList>
            <person name="Hermenegildo P.S."/>
            <person name="Santos S.A."/>
            <person name="Guimaraes L.M.S."/>
            <person name="Vidigal P.M.P."/>
            <person name="Pereira I.C."/>
            <person name="Badel J.L."/>
            <person name="Alfenas-Zerbini P."/>
            <person name="Ferreira M.A.S.V."/>
            <person name="Alfenas A.C."/>
        </authorList>
    </citation>
    <scope>NUCLEOTIDE SEQUENCE [LARGE SCALE GENOMIC DNA]</scope>
    <source>
        <strain evidence="2 3">IBSBF 435</strain>
    </source>
</reference>
<protein>
    <submittedName>
        <fullName evidence="2">Uncharacterized protein</fullName>
    </submittedName>
</protein>
<dbReference type="Proteomes" id="UP000279457">
    <property type="component" value="Unassembled WGS sequence"/>
</dbReference>
<feature type="compositionally biased region" description="Low complexity" evidence="1">
    <location>
        <begin position="458"/>
        <end position="483"/>
    </location>
</feature>
<feature type="region of interest" description="Disordered" evidence="1">
    <location>
        <begin position="394"/>
        <end position="509"/>
    </location>
</feature>
<organism evidence="2 3">
    <name type="scientific">Erwinia psidii</name>
    <dbReference type="NCBI Taxonomy" id="69224"/>
    <lineage>
        <taxon>Bacteria</taxon>
        <taxon>Pseudomonadati</taxon>
        <taxon>Pseudomonadota</taxon>
        <taxon>Gammaproteobacteria</taxon>
        <taxon>Enterobacterales</taxon>
        <taxon>Erwiniaceae</taxon>
        <taxon>Erwinia</taxon>
    </lineage>
</organism>
<dbReference type="RefSeq" id="WP_124231359.1">
    <property type="nucleotide sequence ID" value="NZ_RHHM01000001.1"/>
</dbReference>
<proteinExistence type="predicted"/>
<name>A0A3N6UVC6_9GAMM</name>
<gene>
    <name evidence="2" type="ORF">EB241_00930</name>
</gene>
<evidence type="ECO:0000313" key="3">
    <source>
        <dbReference type="Proteomes" id="UP000279457"/>
    </source>
</evidence>
<dbReference type="OrthoDB" id="6630555at2"/>
<dbReference type="AlphaFoldDB" id="A0A3N6UVC6"/>
<evidence type="ECO:0000256" key="1">
    <source>
        <dbReference type="SAM" id="MobiDB-lite"/>
    </source>
</evidence>
<dbReference type="EMBL" id="RHHM01000001">
    <property type="protein sequence ID" value="RQM39909.1"/>
    <property type="molecule type" value="Genomic_DNA"/>
</dbReference>
<evidence type="ECO:0000313" key="2">
    <source>
        <dbReference type="EMBL" id="RQM39909.1"/>
    </source>
</evidence>